<sequence>MTSTAGKFIIMILCFSVQSGVIYASGRGAPYFDDGSCVVRSVIPREGTIKVPMNSDISIVYTSNRLHACMDVTVHYGEDRIVPLRLLLHDEYRSISGDGFYGDITVRTLRNFTPNTKHTIFFGGRKISSFTTSESDIYNRGRIISILPLNIFIPHLSRTNHLSREQVSTAPTKISFGLHESELPTDAKAWKAFVNIGNTIGEGIISKIHNLSRGNFSGSALNLVMSLYFPHVLYPASLYGVSFYYVIYSTIDPYGSPTHLSAIVIIPEGKNIDYSNIPIFSYQHATVLNGSAQTDTNTFETIVGALISSRGYVVVSSDGFGFGLTKNETEPYLMQIIESQEYYDLITAIRGYFRNRYHVELRAGDSLMGISQGAHTSMAMARYMLAIDPGSVKYVYVADGPYNLEKMFFSYASMVIGNDSKKDRYLHYIRSNKFFLPVFMRKYLRSIAAYNDMSADAFDYGFYDIIGLPKRSFVKEIFEGKYRNIYTGMSVDTITNKLLSLREIAPKSSVEFHLYHEKSDPIVSYQNTVDLLHELKNKGFLSVYEGDCRKNVLFSKVVVSLVKSKDHPEWMHISCVPWLIEDIMKDIPPN</sequence>
<protein>
    <submittedName>
        <fullName evidence="1">Uncharacterized protein</fullName>
    </submittedName>
</protein>
<dbReference type="Gene3D" id="3.40.50.1820">
    <property type="entry name" value="alpha/beta hydrolase"/>
    <property type="match status" value="1"/>
</dbReference>
<gene>
    <name evidence="1" type="ORF">Ark11_1288</name>
</gene>
<dbReference type="EMBL" id="LN906597">
    <property type="protein sequence ID" value="CUT18093.1"/>
    <property type="molecule type" value="Genomic_DNA"/>
</dbReference>
<keyword evidence="2" id="KW-1185">Reference proteome</keyword>
<evidence type="ECO:0000313" key="2">
    <source>
        <dbReference type="Proteomes" id="UP000198651"/>
    </source>
</evidence>
<dbReference type="OrthoDB" id="4857813at2"/>
<dbReference type="SUPFAM" id="SSF53474">
    <property type="entry name" value="alpha/beta-Hydrolases"/>
    <property type="match status" value="1"/>
</dbReference>
<reference evidence="2" key="1">
    <citation type="submission" date="2015-11" db="EMBL/GenBank/DDBJ databases">
        <authorList>
            <person name="Seth-Smith H.M.B."/>
        </authorList>
    </citation>
    <scope>NUCLEOTIDE SEQUENCE [LARGE SCALE GENOMIC DNA]</scope>
    <source>
        <strain evidence="2">2013Ark11</strain>
    </source>
</reference>
<proteinExistence type="predicted"/>
<organism evidence="1 2">
    <name type="scientific">Candidatus Ichthyocystis hellenicum</name>
    <dbReference type="NCBI Taxonomy" id="1561003"/>
    <lineage>
        <taxon>Bacteria</taxon>
        <taxon>Pseudomonadati</taxon>
        <taxon>Pseudomonadota</taxon>
        <taxon>Betaproteobacteria</taxon>
        <taxon>Burkholderiales</taxon>
        <taxon>Candidatus Ichthyocystis</taxon>
    </lineage>
</organism>
<dbReference type="AlphaFoldDB" id="A0A0S4M756"/>
<dbReference type="STRING" id="1561003.Ark11_1288"/>
<dbReference type="RefSeq" id="WP_092343301.1">
    <property type="nucleotide sequence ID" value="NZ_FLSL01000098.1"/>
</dbReference>
<name>A0A0S4M756_9BURK</name>
<accession>A0A0S4M756</accession>
<evidence type="ECO:0000313" key="1">
    <source>
        <dbReference type="EMBL" id="CUT18093.1"/>
    </source>
</evidence>
<dbReference type="InterPro" id="IPR029058">
    <property type="entry name" value="AB_hydrolase_fold"/>
</dbReference>
<dbReference type="Proteomes" id="UP000198651">
    <property type="component" value="Chromosome I"/>
</dbReference>